<dbReference type="InterPro" id="IPR029068">
    <property type="entry name" value="Glyas_Bleomycin-R_OHBP_Dase"/>
</dbReference>
<dbReference type="Proteomes" id="UP000599312">
    <property type="component" value="Unassembled WGS sequence"/>
</dbReference>
<sequence>MQMNPYLIFNGRCEEAFKFYAKCLGGEIVAMIPHRGTPAADHVPPESLDTILHARLVAGGNVLMGSDASPDRYEGTKGFSVSINTEDPSEAERVFHALAENGAVRMPMQETFWAVRFGMLVDQFGIPWMVNCEKPA</sequence>
<evidence type="ECO:0000313" key="2">
    <source>
        <dbReference type="EMBL" id="MBF9233009.1"/>
    </source>
</evidence>
<protein>
    <submittedName>
        <fullName evidence="2">VOC family protein</fullName>
    </submittedName>
</protein>
<proteinExistence type="predicted"/>
<dbReference type="CDD" id="cd06588">
    <property type="entry name" value="PhnB_like"/>
    <property type="match status" value="1"/>
</dbReference>
<reference evidence="2" key="1">
    <citation type="submission" date="2020-11" db="EMBL/GenBank/DDBJ databases">
        <authorList>
            <person name="Kim M.K."/>
        </authorList>
    </citation>
    <scope>NUCLEOTIDE SEQUENCE</scope>
    <source>
        <strain evidence="2">BT350</strain>
    </source>
</reference>
<feature type="domain" description="PhnB-like" evidence="1">
    <location>
        <begin position="3"/>
        <end position="130"/>
    </location>
</feature>
<dbReference type="Pfam" id="PF06983">
    <property type="entry name" value="3-dmu-9_3-mt"/>
    <property type="match status" value="1"/>
</dbReference>
<dbReference type="SUPFAM" id="SSF54593">
    <property type="entry name" value="Glyoxalase/Bleomycin resistance protein/Dihydroxybiphenyl dioxygenase"/>
    <property type="match status" value="1"/>
</dbReference>
<dbReference type="AlphaFoldDB" id="A0A931BQP3"/>
<organism evidence="2 3">
    <name type="scientific">Microvirga alba</name>
    <dbReference type="NCBI Taxonomy" id="2791025"/>
    <lineage>
        <taxon>Bacteria</taxon>
        <taxon>Pseudomonadati</taxon>
        <taxon>Pseudomonadota</taxon>
        <taxon>Alphaproteobacteria</taxon>
        <taxon>Hyphomicrobiales</taxon>
        <taxon>Methylobacteriaceae</taxon>
        <taxon>Microvirga</taxon>
    </lineage>
</organism>
<evidence type="ECO:0000259" key="1">
    <source>
        <dbReference type="Pfam" id="PF06983"/>
    </source>
</evidence>
<dbReference type="PANTHER" id="PTHR33990:SF1">
    <property type="entry name" value="PROTEIN YJDN"/>
    <property type="match status" value="1"/>
</dbReference>
<gene>
    <name evidence="2" type="ORF">I2H38_06415</name>
</gene>
<dbReference type="PANTHER" id="PTHR33990">
    <property type="entry name" value="PROTEIN YJDN-RELATED"/>
    <property type="match status" value="1"/>
</dbReference>
<dbReference type="InterPro" id="IPR028973">
    <property type="entry name" value="PhnB-like"/>
</dbReference>
<comment type="caution">
    <text evidence="2">The sequence shown here is derived from an EMBL/GenBank/DDBJ whole genome shotgun (WGS) entry which is preliminary data.</text>
</comment>
<dbReference type="Gene3D" id="3.10.180.10">
    <property type="entry name" value="2,3-Dihydroxybiphenyl 1,2-Dioxygenase, domain 1"/>
    <property type="match status" value="1"/>
</dbReference>
<keyword evidence="3" id="KW-1185">Reference proteome</keyword>
<evidence type="ECO:0000313" key="3">
    <source>
        <dbReference type="Proteomes" id="UP000599312"/>
    </source>
</evidence>
<name>A0A931BQP3_9HYPH</name>
<dbReference type="EMBL" id="JADQDO010000002">
    <property type="protein sequence ID" value="MBF9233009.1"/>
    <property type="molecule type" value="Genomic_DNA"/>
</dbReference>
<accession>A0A931BQP3</accession>
<dbReference type="RefSeq" id="WP_196270988.1">
    <property type="nucleotide sequence ID" value="NZ_JADQDO010000002.1"/>
</dbReference>